<feature type="domain" description="Alcohol dehydrogenase-like C-terminal" evidence="3">
    <location>
        <begin position="72"/>
        <end position="200"/>
    </location>
</feature>
<name>A0A0U3NSX0_9MICC</name>
<dbReference type="KEGG" id="psul:AU252_01120"/>
<dbReference type="AlphaFoldDB" id="A0A0U3NSX0"/>
<dbReference type="InterPro" id="IPR013149">
    <property type="entry name" value="ADH-like_C"/>
</dbReference>
<dbReference type="Gene3D" id="3.90.180.10">
    <property type="entry name" value="Medium-chain alcohol dehydrogenases, catalytic domain"/>
    <property type="match status" value="1"/>
</dbReference>
<accession>A0A0U3NSX0</accession>
<sequence length="248" mass="26556">MAGQKDEFPFLGGGFAEYGYVFPTGGAIRVPEEIPDAVASAASCAMQTVVHAYERSGGVDEGTVVVVQGTGPLGLFSVARYVAAGAKVIVVGGPAQRLELARAWGAEKILDIDDMPSASERVAWVRDMTGGRGGDIVVEASGVPAAFAEGVEMVAEGGRYVVVGQGHNVEVKFNPSVLNVRNIMITGVRAAAPHHTWRAMEFLRRHRATFNWESMITSIQGLDQINEAFGRMDTWNEIKPAIKLLERA</sequence>
<comment type="cofactor">
    <cofactor evidence="1">
        <name>Zn(2+)</name>
        <dbReference type="ChEBI" id="CHEBI:29105"/>
    </cofactor>
</comment>
<evidence type="ECO:0000313" key="4">
    <source>
        <dbReference type="EMBL" id="ALV39935.1"/>
    </source>
</evidence>
<proteinExistence type="predicted"/>
<evidence type="ECO:0000256" key="1">
    <source>
        <dbReference type="ARBA" id="ARBA00001947"/>
    </source>
</evidence>
<gene>
    <name evidence="4" type="ORF">AU252_01120</name>
</gene>
<evidence type="ECO:0000313" key="5">
    <source>
        <dbReference type="Proteomes" id="UP000065151"/>
    </source>
</evidence>
<dbReference type="InterPro" id="IPR036291">
    <property type="entry name" value="NAD(P)-bd_dom_sf"/>
</dbReference>
<dbReference type="STRING" id="121292.AU252_01120"/>
<dbReference type="Proteomes" id="UP000065151">
    <property type="component" value="Chromosome"/>
</dbReference>
<evidence type="ECO:0000256" key="2">
    <source>
        <dbReference type="ARBA" id="ARBA00023002"/>
    </source>
</evidence>
<dbReference type="Gene3D" id="3.40.50.720">
    <property type="entry name" value="NAD(P)-binding Rossmann-like Domain"/>
    <property type="match status" value="1"/>
</dbReference>
<dbReference type="SUPFAM" id="SSF51735">
    <property type="entry name" value="NAD(P)-binding Rossmann-fold domains"/>
    <property type="match status" value="1"/>
</dbReference>
<organism evidence="4">
    <name type="scientific">Pseudarthrobacter sulfonivorans</name>
    <dbReference type="NCBI Taxonomy" id="121292"/>
    <lineage>
        <taxon>Bacteria</taxon>
        <taxon>Bacillati</taxon>
        <taxon>Actinomycetota</taxon>
        <taxon>Actinomycetes</taxon>
        <taxon>Micrococcales</taxon>
        <taxon>Micrococcaceae</taxon>
        <taxon>Pseudarthrobacter</taxon>
    </lineage>
</organism>
<dbReference type="PANTHER" id="PTHR43401">
    <property type="entry name" value="L-THREONINE 3-DEHYDROGENASE"/>
    <property type="match status" value="1"/>
</dbReference>
<dbReference type="GO" id="GO:0016491">
    <property type="term" value="F:oxidoreductase activity"/>
    <property type="evidence" value="ECO:0007669"/>
    <property type="project" value="UniProtKB-KW"/>
</dbReference>
<dbReference type="Pfam" id="PF00107">
    <property type="entry name" value="ADH_zinc_N"/>
    <property type="match status" value="1"/>
</dbReference>
<dbReference type="InterPro" id="IPR050129">
    <property type="entry name" value="Zn_alcohol_dh"/>
</dbReference>
<protein>
    <recommendedName>
        <fullName evidence="3">Alcohol dehydrogenase-like C-terminal domain-containing protein</fullName>
    </recommendedName>
</protein>
<reference evidence="4 5" key="1">
    <citation type="submission" date="2015-12" db="EMBL/GenBank/DDBJ databases">
        <authorList>
            <person name="Shamseldin A."/>
            <person name="Moawad H."/>
            <person name="Abd El-Rahim W.M."/>
            <person name="Sadowsky M.J."/>
        </authorList>
    </citation>
    <scope>NUCLEOTIDE SEQUENCE [LARGE SCALE GENOMIC DNA]</scope>
    <source>
        <strain evidence="4 5">Ar51</strain>
    </source>
</reference>
<dbReference type="EMBL" id="CP013747">
    <property type="protein sequence ID" value="ALV39935.1"/>
    <property type="molecule type" value="Genomic_DNA"/>
</dbReference>
<evidence type="ECO:0000259" key="3">
    <source>
        <dbReference type="Pfam" id="PF00107"/>
    </source>
</evidence>
<keyword evidence="2" id="KW-0560">Oxidoreductase</keyword>